<dbReference type="EMBL" id="JABVEC010000004">
    <property type="protein sequence ID" value="MBC6465367.1"/>
    <property type="molecule type" value="Genomic_DNA"/>
</dbReference>
<accession>A0ABR7LKI2</accession>
<name>A0ABR7LKI2_9ACTN</name>
<sequence length="206" mass="21745">MSRADALGSKIASSSFKSITEPEAGAQSAAGTGSSDGTSPHAPVTAAEVIALAKKQVGISETDGYGGGTKYQRWYAGTERARETVARDGGSVDAYLNAAWCSMFISWLGHKLDFGDQMGSDAWTIAHAEWFKEQGRWGHKPKPGAVVFFSWSGGGGIYDIDHVGLVIKNLGDGRIKTVEGNTNDAVTKQVRSTGMVVGYGYPDYAG</sequence>
<evidence type="ECO:0000313" key="4">
    <source>
        <dbReference type="Proteomes" id="UP000805614"/>
    </source>
</evidence>
<dbReference type="Pfam" id="PF05257">
    <property type="entry name" value="CHAP"/>
    <property type="match status" value="1"/>
</dbReference>
<feature type="domain" description="Peptidase C51" evidence="2">
    <location>
        <begin position="97"/>
        <end position="181"/>
    </location>
</feature>
<evidence type="ECO:0000313" key="3">
    <source>
        <dbReference type="EMBL" id="MBC6465367.1"/>
    </source>
</evidence>
<organism evidence="3 4">
    <name type="scientific">Actinomadura alba</name>
    <dbReference type="NCBI Taxonomy" id="406431"/>
    <lineage>
        <taxon>Bacteria</taxon>
        <taxon>Bacillati</taxon>
        <taxon>Actinomycetota</taxon>
        <taxon>Actinomycetes</taxon>
        <taxon>Streptosporangiales</taxon>
        <taxon>Thermomonosporaceae</taxon>
        <taxon>Actinomadura</taxon>
    </lineage>
</organism>
<evidence type="ECO:0000256" key="1">
    <source>
        <dbReference type="SAM" id="MobiDB-lite"/>
    </source>
</evidence>
<feature type="region of interest" description="Disordered" evidence="1">
    <location>
        <begin position="18"/>
        <end position="42"/>
    </location>
</feature>
<proteinExistence type="predicted"/>
<dbReference type="SUPFAM" id="SSF54001">
    <property type="entry name" value="Cysteine proteinases"/>
    <property type="match status" value="1"/>
</dbReference>
<dbReference type="Proteomes" id="UP000805614">
    <property type="component" value="Unassembled WGS sequence"/>
</dbReference>
<gene>
    <name evidence="3" type="ORF">HKK74_07660</name>
</gene>
<evidence type="ECO:0000259" key="2">
    <source>
        <dbReference type="Pfam" id="PF05257"/>
    </source>
</evidence>
<dbReference type="InterPro" id="IPR007921">
    <property type="entry name" value="CHAP_dom"/>
</dbReference>
<feature type="compositionally biased region" description="Low complexity" evidence="1">
    <location>
        <begin position="24"/>
        <end position="39"/>
    </location>
</feature>
<protein>
    <submittedName>
        <fullName evidence="3">CHAP domain-containing protein</fullName>
    </submittedName>
</protein>
<keyword evidence="4" id="KW-1185">Reference proteome</keyword>
<comment type="caution">
    <text evidence="3">The sequence shown here is derived from an EMBL/GenBank/DDBJ whole genome shotgun (WGS) entry which is preliminary data.</text>
</comment>
<dbReference type="Gene3D" id="3.90.1720.10">
    <property type="entry name" value="endopeptidase domain like (from Nostoc punctiforme)"/>
    <property type="match status" value="1"/>
</dbReference>
<reference evidence="3 4" key="1">
    <citation type="submission" date="2020-06" db="EMBL/GenBank/DDBJ databases">
        <title>Actinomadura xiongansis sp. nov., isolated from soil of Baiyangdian.</title>
        <authorList>
            <person name="Zhang X."/>
        </authorList>
    </citation>
    <scope>NUCLEOTIDE SEQUENCE [LARGE SCALE GENOMIC DNA]</scope>
    <source>
        <strain evidence="3 4">HBUM206468</strain>
    </source>
</reference>
<dbReference type="InterPro" id="IPR038765">
    <property type="entry name" value="Papain-like_cys_pep_sf"/>
</dbReference>